<evidence type="ECO:0000313" key="2">
    <source>
        <dbReference type="EMBL" id="CAG5113319.1"/>
    </source>
</evidence>
<feature type="region of interest" description="Disordered" evidence="1">
    <location>
        <begin position="116"/>
        <end position="141"/>
    </location>
</feature>
<feature type="region of interest" description="Disordered" evidence="1">
    <location>
        <begin position="1"/>
        <end position="49"/>
    </location>
</feature>
<evidence type="ECO:0000313" key="3">
    <source>
        <dbReference type="EMBL" id="CAG5113391.1"/>
    </source>
</evidence>
<dbReference type="EMBL" id="OU015567">
    <property type="protein sequence ID" value="CAG5113319.1"/>
    <property type="molecule type" value="Genomic_DNA"/>
</dbReference>
<keyword evidence="4" id="KW-1185">Reference proteome</keyword>
<reference evidence="2 4" key="1">
    <citation type="submission" date="2021-04" db="EMBL/GenBank/DDBJ databases">
        <authorList>
            <person name="Bliznina A."/>
        </authorList>
    </citation>
    <scope>NUCLEOTIDE SEQUENCE [LARGE SCALE GENOMIC DNA]</scope>
</reference>
<dbReference type="EMBL" id="OU015567">
    <property type="protein sequence ID" value="CAG5113391.1"/>
    <property type="molecule type" value="Genomic_DNA"/>
</dbReference>
<name>A0ABN7T776_OIKDI</name>
<sequence length="141" mass="15202">MSNAEHARRSTPVMLRDGSVEKGGDGLAPAFNSKSERAPKLGELKKREAEKGEIFMSTDVDEDNSFTFGNASPVERKFTPANKRAPRLGDLPKTPSIAKGDKLVLMSIEIDEEQSFDFGEESSIEGEANNATAVQAGDVSL</sequence>
<accession>A0ABN7T776</accession>
<evidence type="ECO:0000313" key="4">
    <source>
        <dbReference type="Proteomes" id="UP001158576"/>
    </source>
</evidence>
<organism evidence="2 4">
    <name type="scientific">Oikopleura dioica</name>
    <name type="common">Tunicate</name>
    <dbReference type="NCBI Taxonomy" id="34765"/>
    <lineage>
        <taxon>Eukaryota</taxon>
        <taxon>Metazoa</taxon>
        <taxon>Chordata</taxon>
        <taxon>Tunicata</taxon>
        <taxon>Appendicularia</taxon>
        <taxon>Copelata</taxon>
        <taxon>Oikopleuridae</taxon>
        <taxon>Oikopleura</taxon>
    </lineage>
</organism>
<feature type="compositionally biased region" description="Basic and acidic residues" evidence="1">
    <location>
        <begin position="34"/>
        <end position="49"/>
    </location>
</feature>
<feature type="region of interest" description="Disordered" evidence="1">
    <location>
        <begin position="62"/>
        <end position="96"/>
    </location>
</feature>
<gene>
    <name evidence="2" type="ORF">OKIOD_LOCUS16195</name>
    <name evidence="3" type="ORF">OKIOD_LOCUS16267</name>
</gene>
<dbReference type="Proteomes" id="UP001158576">
    <property type="component" value="Chromosome 2"/>
</dbReference>
<evidence type="ECO:0000256" key="1">
    <source>
        <dbReference type="SAM" id="MobiDB-lite"/>
    </source>
</evidence>
<proteinExistence type="predicted"/>
<protein>
    <submittedName>
        <fullName evidence="2">Oidioi.mRNA.OKI2018_I69.chr2.g7430.t1.cds</fullName>
    </submittedName>
    <submittedName>
        <fullName evidence="3">Oidioi.mRNA.OKI2018_I69.chr2.g7502.t1.cds</fullName>
    </submittedName>
</protein>